<reference evidence="3" key="1">
    <citation type="submission" date="2022-05" db="EMBL/GenBank/DDBJ databases">
        <title>Novel bacterial taxa in a minimal lignocellulolytic consortium and its capacity to transform plastics disclosed by genome-resolved metagenomics.</title>
        <authorList>
            <person name="Rodriguez C.A.D."/>
            <person name="Diaz-Garcia L."/>
            <person name="Herrera K."/>
            <person name="Tarazona N.A."/>
            <person name="Sproer C."/>
            <person name="Overmann J."/>
            <person name="Jimenez D.J."/>
        </authorList>
    </citation>
    <scope>NUCLEOTIDE SEQUENCE</scope>
    <source>
        <strain evidence="3">MAG5</strain>
    </source>
</reference>
<organism evidence="3 4">
    <name type="scientific">Candidatus Pristimantibacillus lignocellulolyticus</name>
    <dbReference type="NCBI Taxonomy" id="2994561"/>
    <lineage>
        <taxon>Bacteria</taxon>
        <taxon>Bacillati</taxon>
        <taxon>Bacillota</taxon>
        <taxon>Bacilli</taxon>
        <taxon>Bacillales</taxon>
        <taxon>Paenibacillaceae</taxon>
        <taxon>Candidatus Pristimantibacillus</taxon>
    </lineage>
</organism>
<sequence>MSELGEVLKKARLEKNMSLDEIQDVTKIRKRYLEALESGDYNVLPGKFYIRAFIKNYAEVVGLDSEEVLKYYHDEVPATEAVINEPIPARKPKRMRSASSEKFGKIGFTVLMWCFIALIAFAIWYYFANKEDAPEPGGNGKQITDNSDISKITPSPTPTPTITPTPTPTIAPLSISFVEKSGRDDVFLVSPKKDTYSLKLVASGGASWIEIYEGGKNGTRLHYASMQDGDTISYDVTKDVYIVMRYAGYIEATLDGVVIEDNDIEKARILLKLDTAGVENTTTAE</sequence>
<feature type="transmembrane region" description="Helical" evidence="2">
    <location>
        <begin position="103"/>
        <end position="127"/>
    </location>
</feature>
<keyword evidence="2" id="KW-0812">Transmembrane</keyword>
<dbReference type="PANTHER" id="PTHR34475:SF1">
    <property type="entry name" value="CYTOSKELETON PROTEIN RODZ"/>
    <property type="match status" value="1"/>
</dbReference>
<dbReference type="KEGG" id="plig:NAG76_16795"/>
<accession>A0A9J6ZBS6</accession>
<proteinExistence type="predicted"/>
<evidence type="ECO:0000256" key="1">
    <source>
        <dbReference type="SAM" id="MobiDB-lite"/>
    </source>
</evidence>
<dbReference type="EMBL" id="CP097899">
    <property type="protein sequence ID" value="URN93476.1"/>
    <property type="molecule type" value="Genomic_DNA"/>
</dbReference>
<evidence type="ECO:0000313" key="3">
    <source>
        <dbReference type="EMBL" id="URN93476.1"/>
    </source>
</evidence>
<dbReference type="SUPFAM" id="SSF47413">
    <property type="entry name" value="lambda repressor-like DNA-binding domains"/>
    <property type="match status" value="1"/>
</dbReference>
<evidence type="ECO:0000313" key="4">
    <source>
        <dbReference type="Proteomes" id="UP001056756"/>
    </source>
</evidence>
<feature type="compositionally biased region" description="Pro residues" evidence="1">
    <location>
        <begin position="155"/>
        <end position="166"/>
    </location>
</feature>
<gene>
    <name evidence="3" type="ORF">NAG76_16795</name>
</gene>
<feature type="region of interest" description="Disordered" evidence="1">
    <location>
        <begin position="135"/>
        <end position="166"/>
    </location>
</feature>
<dbReference type="CDD" id="cd00093">
    <property type="entry name" value="HTH_XRE"/>
    <property type="match status" value="1"/>
</dbReference>
<dbReference type="InterPro" id="IPR050400">
    <property type="entry name" value="Bact_Cytoskel_RodZ"/>
</dbReference>
<dbReference type="GO" id="GO:0003677">
    <property type="term" value="F:DNA binding"/>
    <property type="evidence" value="ECO:0007669"/>
    <property type="project" value="InterPro"/>
</dbReference>
<dbReference type="Proteomes" id="UP001056756">
    <property type="component" value="Chromosome"/>
</dbReference>
<protein>
    <submittedName>
        <fullName evidence="3">Helix-turn-helix domain-containing protein</fullName>
    </submittedName>
</protein>
<dbReference type="InterPro" id="IPR010982">
    <property type="entry name" value="Lambda_DNA-bd_dom_sf"/>
</dbReference>
<evidence type="ECO:0000256" key="2">
    <source>
        <dbReference type="SAM" id="Phobius"/>
    </source>
</evidence>
<dbReference type="PANTHER" id="PTHR34475">
    <property type="match status" value="1"/>
</dbReference>
<keyword evidence="2" id="KW-1133">Transmembrane helix</keyword>
<dbReference type="Pfam" id="PF13413">
    <property type="entry name" value="HTH_25"/>
    <property type="match status" value="1"/>
</dbReference>
<dbReference type="AlphaFoldDB" id="A0A9J6ZBS6"/>
<name>A0A9J6ZBS6_9BACL</name>
<dbReference type="Gene3D" id="1.10.260.40">
    <property type="entry name" value="lambda repressor-like DNA-binding domains"/>
    <property type="match status" value="1"/>
</dbReference>
<keyword evidence="2" id="KW-0472">Membrane</keyword>
<dbReference type="InterPro" id="IPR001387">
    <property type="entry name" value="Cro/C1-type_HTH"/>
</dbReference>